<feature type="transmembrane region" description="Helical" evidence="1">
    <location>
        <begin position="119"/>
        <end position="139"/>
    </location>
</feature>
<name>A0AAN5IFP2_9BILA</name>
<proteinExistence type="predicted"/>
<keyword evidence="1" id="KW-1133">Transmembrane helix</keyword>
<evidence type="ECO:0000256" key="1">
    <source>
        <dbReference type="SAM" id="Phobius"/>
    </source>
</evidence>
<dbReference type="AlphaFoldDB" id="A0AAN5IFP2"/>
<feature type="transmembrane region" description="Helical" evidence="1">
    <location>
        <begin position="90"/>
        <end position="107"/>
    </location>
</feature>
<accession>A0AAN5IFP2</accession>
<feature type="non-terminal residue" evidence="2">
    <location>
        <position position="1"/>
    </location>
</feature>
<keyword evidence="3" id="KW-1185">Reference proteome</keyword>
<keyword evidence="1" id="KW-0472">Membrane</keyword>
<comment type="caution">
    <text evidence="2">The sequence shown here is derived from an EMBL/GenBank/DDBJ whole genome shotgun (WGS) entry which is preliminary data.</text>
</comment>
<feature type="transmembrane region" description="Helical" evidence="1">
    <location>
        <begin position="231"/>
        <end position="249"/>
    </location>
</feature>
<sequence>APSIGYMDYSAFRMVRDSAGAVLMVFLLAAACSDPVLTKRYNQEMVFVGLLLANRISFVTRDIFQAMIPKNDSLPVHPLLCPAIYMSQGLLYHIGFAYAMYLAIAHFQQARRAKMFSQTIWMGVTTVLAILLFLIHAVTGKQYAIYNCCCAPLNIRANSMFALVDIAIHAAAVVLSLYSFFRATGVHRVVPLALLVFSISTFPYVFADFWITDFDTGRRKPESWHSYLWDAFFSRGDAFCLVLFVGLLVKDTRFRLVLRSKLRKATRGETVLMEEELISASEIITE</sequence>
<organism evidence="2 3">
    <name type="scientific">Pristionchus mayeri</name>
    <dbReference type="NCBI Taxonomy" id="1317129"/>
    <lineage>
        <taxon>Eukaryota</taxon>
        <taxon>Metazoa</taxon>
        <taxon>Ecdysozoa</taxon>
        <taxon>Nematoda</taxon>
        <taxon>Chromadorea</taxon>
        <taxon>Rhabditida</taxon>
        <taxon>Rhabditina</taxon>
        <taxon>Diplogasteromorpha</taxon>
        <taxon>Diplogasteroidea</taxon>
        <taxon>Neodiplogasteridae</taxon>
        <taxon>Pristionchus</taxon>
    </lineage>
</organism>
<dbReference type="EMBL" id="BTRK01000006">
    <property type="protein sequence ID" value="GMR62595.1"/>
    <property type="molecule type" value="Genomic_DNA"/>
</dbReference>
<gene>
    <name evidence="2" type="ORF">PMAYCL1PPCAC_32790</name>
</gene>
<evidence type="ECO:0000313" key="3">
    <source>
        <dbReference type="Proteomes" id="UP001328107"/>
    </source>
</evidence>
<protein>
    <submittedName>
        <fullName evidence="2">Uncharacterized protein</fullName>
    </submittedName>
</protein>
<reference evidence="3" key="1">
    <citation type="submission" date="2022-10" db="EMBL/GenBank/DDBJ databases">
        <title>Genome assembly of Pristionchus species.</title>
        <authorList>
            <person name="Yoshida K."/>
            <person name="Sommer R.J."/>
        </authorList>
    </citation>
    <scope>NUCLEOTIDE SEQUENCE [LARGE SCALE GENOMIC DNA]</scope>
    <source>
        <strain evidence="3">RS5460</strain>
    </source>
</reference>
<dbReference type="Proteomes" id="UP001328107">
    <property type="component" value="Unassembled WGS sequence"/>
</dbReference>
<feature type="transmembrane region" description="Helical" evidence="1">
    <location>
        <begin position="192"/>
        <end position="211"/>
    </location>
</feature>
<feature type="transmembrane region" description="Helical" evidence="1">
    <location>
        <begin position="159"/>
        <end position="180"/>
    </location>
</feature>
<keyword evidence="1" id="KW-0812">Transmembrane</keyword>
<evidence type="ECO:0000313" key="2">
    <source>
        <dbReference type="EMBL" id="GMR62595.1"/>
    </source>
</evidence>